<feature type="domain" description="RNA-binding S4" evidence="5">
    <location>
        <begin position="14"/>
        <end position="77"/>
    </location>
</feature>
<keyword evidence="2 4" id="KW-0413">Isomerase</keyword>
<proteinExistence type="inferred from homology"/>
<dbReference type="SUPFAM" id="SSF55174">
    <property type="entry name" value="Alpha-L RNA-binding motif"/>
    <property type="match status" value="1"/>
</dbReference>
<evidence type="ECO:0000313" key="6">
    <source>
        <dbReference type="EMBL" id="MFC7278480.1"/>
    </source>
</evidence>
<dbReference type="PROSITE" id="PS50889">
    <property type="entry name" value="S4"/>
    <property type="match status" value="1"/>
</dbReference>
<dbReference type="SUPFAM" id="SSF55120">
    <property type="entry name" value="Pseudouridine synthase"/>
    <property type="match status" value="1"/>
</dbReference>
<dbReference type="InterPro" id="IPR042092">
    <property type="entry name" value="PsdUridine_s_RsuA/RluB/E/F_cat"/>
</dbReference>
<dbReference type="SMART" id="SM00363">
    <property type="entry name" value="S4"/>
    <property type="match status" value="1"/>
</dbReference>
<comment type="similarity">
    <text evidence="1 4">Belongs to the pseudouridine synthase RsuA family.</text>
</comment>
<dbReference type="InterPro" id="IPR050343">
    <property type="entry name" value="RsuA_PseudoU_synthase"/>
</dbReference>
<dbReference type="EC" id="5.4.99.-" evidence="4"/>
<dbReference type="NCBIfam" id="TIGR00093">
    <property type="entry name" value="pseudouridine synthase"/>
    <property type="match status" value="1"/>
</dbReference>
<dbReference type="RefSeq" id="WP_378975360.1">
    <property type="nucleotide sequence ID" value="NZ_JBHTBJ010000033.1"/>
</dbReference>
<dbReference type="InterPro" id="IPR036986">
    <property type="entry name" value="S4_RNA-bd_sf"/>
</dbReference>
<dbReference type="InterPro" id="IPR020094">
    <property type="entry name" value="TruA/RsuA/RluB/E/F_N"/>
</dbReference>
<dbReference type="EMBL" id="JBHTBJ010000033">
    <property type="protein sequence ID" value="MFC7278480.1"/>
    <property type="molecule type" value="Genomic_DNA"/>
</dbReference>
<evidence type="ECO:0000259" key="5">
    <source>
        <dbReference type="SMART" id="SM00363"/>
    </source>
</evidence>
<gene>
    <name evidence="6" type="ORF">ACFQS1_31250</name>
</gene>
<dbReference type="Pfam" id="PF01479">
    <property type="entry name" value="S4"/>
    <property type="match status" value="1"/>
</dbReference>
<evidence type="ECO:0000313" key="7">
    <source>
        <dbReference type="Proteomes" id="UP001596548"/>
    </source>
</evidence>
<dbReference type="InterPro" id="IPR020103">
    <property type="entry name" value="PsdUridine_synth_cat_dom_sf"/>
</dbReference>
<dbReference type="Proteomes" id="UP001596548">
    <property type="component" value="Unassembled WGS sequence"/>
</dbReference>
<sequence length="252" mass="27597">MWKKCSMPQADTAERLQKVLAAAGVGSRRACEDLIFRRRVTVNGKVAKLGDKVDPATAEILVDGQRVITDTKLVYIAMNKPRGVVTSLDDEKGRTELADFLGQFDQRLFHVGRLDADSEGLLLITNDGELTNKLTHPSYGISKTYLAEVMGPLPRTVGRRLLAGVELEDGPARADAFKLVDALGKTAQVEIVLHEGRKHIVRRMMEAVGHPVTRLIRTAVGPIRLGDLRPGGFRHLSNAEIAALYKAVSRDA</sequence>
<protein>
    <recommendedName>
        <fullName evidence="4">Pseudouridine synthase</fullName>
        <ecNumber evidence="4">5.4.99.-</ecNumber>
    </recommendedName>
</protein>
<dbReference type="Gene3D" id="3.10.290.10">
    <property type="entry name" value="RNA-binding S4 domain"/>
    <property type="match status" value="1"/>
</dbReference>
<dbReference type="InterPro" id="IPR000748">
    <property type="entry name" value="PsdUridine_synth_RsuA/RluB/E/F"/>
</dbReference>
<dbReference type="PANTHER" id="PTHR47683:SF2">
    <property type="entry name" value="RNA-BINDING S4 DOMAIN-CONTAINING PROTEIN"/>
    <property type="match status" value="1"/>
</dbReference>
<dbReference type="InterPro" id="IPR018496">
    <property type="entry name" value="PsdUridine_synth_RsuA/RluB_CS"/>
</dbReference>
<evidence type="ECO:0000256" key="2">
    <source>
        <dbReference type="ARBA" id="ARBA00023235"/>
    </source>
</evidence>
<evidence type="ECO:0000256" key="1">
    <source>
        <dbReference type="ARBA" id="ARBA00008348"/>
    </source>
</evidence>
<name>A0ABW2I1A8_9ACTN</name>
<accession>A0ABW2I1A8</accession>
<evidence type="ECO:0000256" key="3">
    <source>
        <dbReference type="PROSITE-ProRule" id="PRU00182"/>
    </source>
</evidence>
<comment type="caution">
    <text evidence="6">The sequence shown here is derived from an EMBL/GenBank/DDBJ whole genome shotgun (WGS) entry which is preliminary data.</text>
</comment>
<organism evidence="6 7">
    <name type="scientific">Paractinoplanes rhizophilus</name>
    <dbReference type="NCBI Taxonomy" id="1416877"/>
    <lineage>
        <taxon>Bacteria</taxon>
        <taxon>Bacillati</taxon>
        <taxon>Actinomycetota</taxon>
        <taxon>Actinomycetes</taxon>
        <taxon>Micromonosporales</taxon>
        <taxon>Micromonosporaceae</taxon>
        <taxon>Paractinoplanes</taxon>
    </lineage>
</organism>
<dbReference type="Gene3D" id="3.30.70.1560">
    <property type="entry name" value="Alpha-L RNA-binding motif"/>
    <property type="match status" value="1"/>
</dbReference>
<keyword evidence="3" id="KW-0694">RNA-binding</keyword>
<dbReference type="PROSITE" id="PS01149">
    <property type="entry name" value="PSI_RSU"/>
    <property type="match status" value="1"/>
</dbReference>
<dbReference type="Gene3D" id="3.30.70.580">
    <property type="entry name" value="Pseudouridine synthase I, catalytic domain, N-terminal subdomain"/>
    <property type="match status" value="1"/>
</dbReference>
<reference evidence="7" key="1">
    <citation type="journal article" date="2019" name="Int. J. Syst. Evol. Microbiol.">
        <title>The Global Catalogue of Microorganisms (GCM) 10K type strain sequencing project: providing services to taxonomists for standard genome sequencing and annotation.</title>
        <authorList>
            <consortium name="The Broad Institute Genomics Platform"/>
            <consortium name="The Broad Institute Genome Sequencing Center for Infectious Disease"/>
            <person name="Wu L."/>
            <person name="Ma J."/>
        </authorList>
    </citation>
    <scope>NUCLEOTIDE SEQUENCE [LARGE SCALE GENOMIC DNA]</scope>
    <source>
        <strain evidence="7">XZYJT-10</strain>
    </source>
</reference>
<dbReference type="GO" id="GO:0016853">
    <property type="term" value="F:isomerase activity"/>
    <property type="evidence" value="ECO:0007669"/>
    <property type="project" value="UniProtKB-KW"/>
</dbReference>
<dbReference type="PANTHER" id="PTHR47683">
    <property type="entry name" value="PSEUDOURIDINE SYNTHASE FAMILY PROTEIN-RELATED"/>
    <property type="match status" value="1"/>
</dbReference>
<dbReference type="CDD" id="cd00165">
    <property type="entry name" value="S4"/>
    <property type="match status" value="1"/>
</dbReference>
<keyword evidence="7" id="KW-1185">Reference proteome</keyword>
<dbReference type="Pfam" id="PF00849">
    <property type="entry name" value="PseudoU_synth_2"/>
    <property type="match status" value="1"/>
</dbReference>
<evidence type="ECO:0000256" key="4">
    <source>
        <dbReference type="RuleBase" id="RU003887"/>
    </source>
</evidence>
<dbReference type="InterPro" id="IPR006145">
    <property type="entry name" value="PsdUridine_synth_RsuA/RluA"/>
</dbReference>
<dbReference type="CDD" id="cd02870">
    <property type="entry name" value="PseudoU_synth_RsuA_like"/>
    <property type="match status" value="1"/>
</dbReference>
<dbReference type="InterPro" id="IPR002942">
    <property type="entry name" value="S4_RNA-bd"/>
</dbReference>